<gene>
    <name evidence="2" type="ORF">DesfrDRAFT_3513</name>
</gene>
<dbReference type="SUPFAM" id="SSF53850">
    <property type="entry name" value="Periplasmic binding protein-like II"/>
    <property type="match status" value="1"/>
</dbReference>
<dbReference type="AlphaFoldDB" id="E1K0W3"/>
<proteinExistence type="predicted"/>
<reference evidence="2 3" key="1">
    <citation type="submission" date="2010-08" db="EMBL/GenBank/DDBJ databases">
        <title>The draft genome of Desulfovibrio fructosovorans JJ.</title>
        <authorList>
            <consortium name="US DOE Joint Genome Institute (JGI-PGF)"/>
            <person name="Lucas S."/>
            <person name="Copeland A."/>
            <person name="Lapidus A."/>
            <person name="Cheng J.-F."/>
            <person name="Bruce D."/>
            <person name="Goodwin L."/>
            <person name="Pitluck S."/>
            <person name="Land M.L."/>
            <person name="Hauser L."/>
            <person name="Chang Y.-J."/>
            <person name="Jeffries C."/>
            <person name="Wall J.D."/>
            <person name="Stahl D.A."/>
            <person name="Arkin A.P."/>
            <person name="Dehal P."/>
            <person name="Stolyar S.M."/>
            <person name="Hazen T.C."/>
            <person name="Woyke T.J."/>
        </authorList>
    </citation>
    <scope>NUCLEOTIDE SEQUENCE [LARGE SCALE GENOMIC DNA]</scope>
    <source>
        <strain evidence="2 3">JJ</strain>
    </source>
</reference>
<dbReference type="EMBL" id="AECZ01000034">
    <property type="protein sequence ID" value="EFL49728.1"/>
    <property type="molecule type" value="Genomic_DNA"/>
</dbReference>
<sequence length="261" mass="28839" precursor="true">MKKCLFRAILALLAMAPCLTGPVRAAGEPVTLFVFDRQPYYHLDSGRPDGGFLLTLAQIVFRRAGVPYRIREMPPGRILATFETEDVNSCAVGWLQTPARQRFARFSAPIYVNKPLGVAVRAPLAAKDGPQPLGDLLKKHWKWGLRLGFSYGQALDAAFAAAPAGTVTRFSDPTIMLRLLAKGRLDAILIEPEELSWLLEREPRLAAAMRFVPLAGAKPRARHIMCDDAVSPDVMRRLDAAIDEILGPASDTIRRTEAMRH</sequence>
<feature type="signal peptide" evidence="1">
    <location>
        <begin position="1"/>
        <end position="25"/>
    </location>
</feature>
<keyword evidence="1" id="KW-0732">Signal</keyword>
<dbReference type="RefSeq" id="WP_005996103.1">
    <property type="nucleotide sequence ID" value="NZ_AECZ01000034.1"/>
</dbReference>
<protein>
    <submittedName>
        <fullName evidence="2">Extracellular solute-binding protein family 3</fullName>
    </submittedName>
</protein>
<dbReference type="Gene3D" id="3.40.190.10">
    <property type="entry name" value="Periplasmic binding protein-like II"/>
    <property type="match status" value="2"/>
</dbReference>
<dbReference type="eggNOG" id="COG0834">
    <property type="taxonomic scope" value="Bacteria"/>
</dbReference>
<keyword evidence="3" id="KW-1185">Reference proteome</keyword>
<evidence type="ECO:0000313" key="2">
    <source>
        <dbReference type="EMBL" id="EFL49728.1"/>
    </source>
</evidence>
<dbReference type="PANTHER" id="PTHR35936">
    <property type="entry name" value="MEMBRANE-BOUND LYTIC MUREIN TRANSGLYCOSYLASE F"/>
    <property type="match status" value="1"/>
</dbReference>
<dbReference type="Proteomes" id="UP000006250">
    <property type="component" value="Unassembled WGS sequence"/>
</dbReference>
<dbReference type="PANTHER" id="PTHR35936:SF19">
    <property type="entry name" value="AMINO-ACID-BINDING PROTEIN YXEM-RELATED"/>
    <property type="match status" value="1"/>
</dbReference>
<evidence type="ECO:0000313" key="3">
    <source>
        <dbReference type="Proteomes" id="UP000006250"/>
    </source>
</evidence>
<dbReference type="OrthoDB" id="5456414at2"/>
<dbReference type="STRING" id="596151.DesfrDRAFT_3513"/>
<accession>E1K0W3</accession>
<name>E1K0W3_SOLFR</name>
<comment type="caution">
    <text evidence="2">The sequence shown here is derived from an EMBL/GenBank/DDBJ whole genome shotgun (WGS) entry which is preliminary data.</text>
</comment>
<evidence type="ECO:0000256" key="1">
    <source>
        <dbReference type="SAM" id="SignalP"/>
    </source>
</evidence>
<feature type="chain" id="PRO_5003148077" evidence="1">
    <location>
        <begin position="26"/>
        <end position="261"/>
    </location>
</feature>
<organism evidence="2 3">
    <name type="scientific">Solidesulfovibrio fructosivorans JJ]</name>
    <dbReference type="NCBI Taxonomy" id="596151"/>
    <lineage>
        <taxon>Bacteria</taxon>
        <taxon>Pseudomonadati</taxon>
        <taxon>Thermodesulfobacteriota</taxon>
        <taxon>Desulfovibrionia</taxon>
        <taxon>Desulfovibrionales</taxon>
        <taxon>Desulfovibrionaceae</taxon>
        <taxon>Solidesulfovibrio</taxon>
    </lineage>
</organism>